<sequence length="359" mass="40896">MVLTRPNLSYAISVVSMYMADSGKEHWKVSVWILRYLNGTMNYGLAYIVDKGKEISVEGFVDSNYAGDLDKRRSLTGYLFKLNGCTINWKASLQSVVALSTTEAEYTTIAEAIKEAIWLRGMVTDLGFDHKQVTVHCDSQSAICLSRNMIHHEKTKHIDIKFHFVRLEVSRGVVKLVKIHTNDNLSDMLTKSLPSAKFEFFLYLDLVSNCFSVCFFIKFGLIINHSWVTENLSGSWGTKIGFFLVLVQHIHYASKQAWGMYKSKELLHLVDPLLSGRFNKNEAIRLLKVGLLCVQEKSNLRPLMSTVTKIMNDEIDIHEVEISQPGLLTDIMDVKVGQRRSSQSNSRIRKRSSQQLYTL</sequence>
<evidence type="ECO:0000313" key="3">
    <source>
        <dbReference type="Proteomes" id="UP001428341"/>
    </source>
</evidence>
<dbReference type="AlphaFoldDB" id="A0AAP0LTI5"/>
<dbReference type="Gene3D" id="1.10.510.10">
    <property type="entry name" value="Transferase(Phosphotransferase) domain 1"/>
    <property type="match status" value="1"/>
</dbReference>
<evidence type="ECO:0000313" key="2">
    <source>
        <dbReference type="EMBL" id="KAK9187073.1"/>
    </source>
</evidence>
<dbReference type="PANTHER" id="PTHR11439">
    <property type="entry name" value="GAG-POL-RELATED RETROTRANSPOSON"/>
    <property type="match status" value="1"/>
</dbReference>
<dbReference type="CDD" id="cd09272">
    <property type="entry name" value="RNase_HI_RT_Ty1"/>
    <property type="match status" value="1"/>
</dbReference>
<evidence type="ECO:0000256" key="1">
    <source>
        <dbReference type="SAM" id="MobiDB-lite"/>
    </source>
</evidence>
<feature type="region of interest" description="Disordered" evidence="1">
    <location>
        <begin position="340"/>
        <end position="359"/>
    </location>
</feature>
<reference evidence="2 3" key="1">
    <citation type="submission" date="2024-05" db="EMBL/GenBank/DDBJ databases">
        <title>Haplotype-resolved chromosome-level genome assembly of Huyou (Citrus changshanensis).</title>
        <authorList>
            <person name="Miao C."/>
            <person name="Chen W."/>
            <person name="Wu Y."/>
            <person name="Wang L."/>
            <person name="Zhao S."/>
            <person name="Grierson D."/>
            <person name="Xu C."/>
            <person name="Chen K."/>
        </authorList>
    </citation>
    <scope>NUCLEOTIDE SEQUENCE [LARGE SCALE GENOMIC DNA]</scope>
    <source>
        <strain evidence="2">01-14</strain>
        <tissue evidence="2">Leaf</tissue>
    </source>
</reference>
<keyword evidence="3" id="KW-1185">Reference proteome</keyword>
<gene>
    <name evidence="2" type="ORF">WN944_018463</name>
</gene>
<proteinExistence type="predicted"/>
<organism evidence="2 3">
    <name type="scientific">Citrus x changshan-huyou</name>
    <dbReference type="NCBI Taxonomy" id="2935761"/>
    <lineage>
        <taxon>Eukaryota</taxon>
        <taxon>Viridiplantae</taxon>
        <taxon>Streptophyta</taxon>
        <taxon>Embryophyta</taxon>
        <taxon>Tracheophyta</taxon>
        <taxon>Spermatophyta</taxon>
        <taxon>Magnoliopsida</taxon>
        <taxon>eudicotyledons</taxon>
        <taxon>Gunneridae</taxon>
        <taxon>Pentapetalae</taxon>
        <taxon>rosids</taxon>
        <taxon>malvids</taxon>
        <taxon>Sapindales</taxon>
        <taxon>Rutaceae</taxon>
        <taxon>Aurantioideae</taxon>
        <taxon>Citrus</taxon>
    </lineage>
</organism>
<comment type="caution">
    <text evidence="2">The sequence shown here is derived from an EMBL/GenBank/DDBJ whole genome shotgun (WGS) entry which is preliminary data.</text>
</comment>
<dbReference type="PANTHER" id="PTHR11439:SF491">
    <property type="entry name" value="INTEGRASE CATALYTIC DOMAIN-CONTAINING PROTEIN"/>
    <property type="match status" value="1"/>
</dbReference>
<accession>A0AAP0LTI5</accession>
<dbReference type="EMBL" id="JBCGBO010000007">
    <property type="protein sequence ID" value="KAK9187073.1"/>
    <property type="molecule type" value="Genomic_DNA"/>
</dbReference>
<name>A0AAP0LTI5_9ROSI</name>
<protein>
    <submittedName>
        <fullName evidence="2">Uncharacterized protein</fullName>
    </submittedName>
</protein>
<dbReference type="Proteomes" id="UP001428341">
    <property type="component" value="Unassembled WGS sequence"/>
</dbReference>